<sequence>MLDGRFRMGAVGVGERKLTKDSSSGWRGCEVTCGGWTQCTDGWLEQETRCAQGFPVGLAEGNVGCNMITADYRDVQVVVLRRFSGRWKGGWASDTQATNETAAATTSTNPLIPPVLTSAKSISQWCRWKGVSLCTLSGSRKHKLCAGSGPRRHLLSSAPRGHTRRRRNTPHEYLKTCHLLRLQIEFLKQVVGGG</sequence>
<dbReference type="AlphaFoldDB" id="A0A5B7FFY7"/>
<proteinExistence type="predicted"/>
<protein>
    <submittedName>
        <fullName evidence="1">Uncharacterized protein</fullName>
    </submittedName>
</protein>
<reference evidence="1 2" key="1">
    <citation type="submission" date="2019-05" db="EMBL/GenBank/DDBJ databases">
        <title>Another draft genome of Portunus trituberculatus and its Hox gene families provides insights of decapod evolution.</title>
        <authorList>
            <person name="Jeong J.-H."/>
            <person name="Song I."/>
            <person name="Kim S."/>
            <person name="Choi T."/>
            <person name="Kim D."/>
            <person name="Ryu S."/>
            <person name="Kim W."/>
        </authorList>
    </citation>
    <scope>NUCLEOTIDE SEQUENCE [LARGE SCALE GENOMIC DNA]</scope>
    <source>
        <tissue evidence="1">Muscle</tissue>
    </source>
</reference>
<organism evidence="1 2">
    <name type="scientific">Portunus trituberculatus</name>
    <name type="common">Swimming crab</name>
    <name type="synonym">Neptunus trituberculatus</name>
    <dbReference type="NCBI Taxonomy" id="210409"/>
    <lineage>
        <taxon>Eukaryota</taxon>
        <taxon>Metazoa</taxon>
        <taxon>Ecdysozoa</taxon>
        <taxon>Arthropoda</taxon>
        <taxon>Crustacea</taxon>
        <taxon>Multicrustacea</taxon>
        <taxon>Malacostraca</taxon>
        <taxon>Eumalacostraca</taxon>
        <taxon>Eucarida</taxon>
        <taxon>Decapoda</taxon>
        <taxon>Pleocyemata</taxon>
        <taxon>Brachyura</taxon>
        <taxon>Eubrachyura</taxon>
        <taxon>Portunoidea</taxon>
        <taxon>Portunidae</taxon>
        <taxon>Portuninae</taxon>
        <taxon>Portunus</taxon>
    </lineage>
</organism>
<evidence type="ECO:0000313" key="1">
    <source>
        <dbReference type="EMBL" id="MPC44276.1"/>
    </source>
</evidence>
<accession>A0A5B7FFY7</accession>
<comment type="caution">
    <text evidence="1">The sequence shown here is derived from an EMBL/GenBank/DDBJ whole genome shotgun (WGS) entry which is preliminary data.</text>
</comment>
<dbReference type="EMBL" id="VSRR010006205">
    <property type="protein sequence ID" value="MPC44276.1"/>
    <property type="molecule type" value="Genomic_DNA"/>
</dbReference>
<gene>
    <name evidence="1" type="ORF">E2C01_037948</name>
</gene>
<evidence type="ECO:0000313" key="2">
    <source>
        <dbReference type="Proteomes" id="UP000324222"/>
    </source>
</evidence>
<keyword evidence="2" id="KW-1185">Reference proteome</keyword>
<dbReference type="Proteomes" id="UP000324222">
    <property type="component" value="Unassembled WGS sequence"/>
</dbReference>
<name>A0A5B7FFY7_PORTR</name>